<organism evidence="2">
    <name type="scientific">marine sediment metagenome</name>
    <dbReference type="NCBI Taxonomy" id="412755"/>
    <lineage>
        <taxon>unclassified sequences</taxon>
        <taxon>metagenomes</taxon>
        <taxon>ecological metagenomes</taxon>
    </lineage>
</organism>
<sequence length="277" mass="31674">MAGKKTEEKKRGIHRAREAGSQSLFRYPKLRIGAGDRARFWFLSDGEDEFFDGARFHLFPRQTRSGKVYNQEIMCLRLRTDGDESCTFCEEGHEEMALRFSIWIWVDHVLHLGDNPDPEGQAWEQIRLAAETGKKGRIMFKEAIGQPMVIWMAYGKEWVWFSQFDAALNKYGTLEGRFYELKRVGSNMQDTDYTLSMLKATKLPKTTSEKVEAARISIDQIFAETVSSAGTARRPTRLSAALDEEEEEGAEGEEEAAEEPPEESEIPQEEEPAEEMV</sequence>
<gene>
    <name evidence="2" type="ORF">LCGC14_1146630</name>
</gene>
<reference evidence="2" key="1">
    <citation type="journal article" date="2015" name="Nature">
        <title>Complex archaea that bridge the gap between prokaryotes and eukaryotes.</title>
        <authorList>
            <person name="Spang A."/>
            <person name="Saw J.H."/>
            <person name="Jorgensen S.L."/>
            <person name="Zaremba-Niedzwiedzka K."/>
            <person name="Martijn J."/>
            <person name="Lind A.E."/>
            <person name="van Eijk R."/>
            <person name="Schleper C."/>
            <person name="Guy L."/>
            <person name="Ettema T.J."/>
        </authorList>
    </citation>
    <scope>NUCLEOTIDE SEQUENCE</scope>
</reference>
<comment type="caution">
    <text evidence="2">The sequence shown here is derived from an EMBL/GenBank/DDBJ whole genome shotgun (WGS) entry which is preliminary data.</text>
</comment>
<evidence type="ECO:0008006" key="3">
    <source>
        <dbReference type="Google" id="ProtNLM"/>
    </source>
</evidence>
<accession>A0A0F9Q2C7</accession>
<feature type="region of interest" description="Disordered" evidence="1">
    <location>
        <begin position="229"/>
        <end position="277"/>
    </location>
</feature>
<protein>
    <recommendedName>
        <fullName evidence="3">Bacteriophage T4 Gp32 single-stranded DNA-binding domain-containing protein</fullName>
    </recommendedName>
</protein>
<name>A0A0F9Q2C7_9ZZZZ</name>
<dbReference type="EMBL" id="LAZR01005483">
    <property type="protein sequence ID" value="KKM99557.1"/>
    <property type="molecule type" value="Genomic_DNA"/>
</dbReference>
<feature type="compositionally biased region" description="Acidic residues" evidence="1">
    <location>
        <begin position="242"/>
        <end position="277"/>
    </location>
</feature>
<evidence type="ECO:0000313" key="2">
    <source>
        <dbReference type="EMBL" id="KKM99557.1"/>
    </source>
</evidence>
<evidence type="ECO:0000256" key="1">
    <source>
        <dbReference type="SAM" id="MobiDB-lite"/>
    </source>
</evidence>
<proteinExistence type="predicted"/>
<dbReference type="AlphaFoldDB" id="A0A0F9Q2C7"/>